<dbReference type="GO" id="GO:0071949">
    <property type="term" value="F:FAD binding"/>
    <property type="evidence" value="ECO:0007669"/>
    <property type="project" value="InterPro"/>
</dbReference>
<comment type="caution">
    <text evidence="4">The sequence shown here is derived from an EMBL/GenBank/DDBJ whole genome shotgun (WGS) entry which is preliminary data.</text>
</comment>
<dbReference type="Proteomes" id="UP000291613">
    <property type="component" value="Unassembled WGS sequence"/>
</dbReference>
<gene>
    <name evidence="4" type="ORF">EYR15_10700</name>
</gene>
<evidence type="ECO:0000313" key="5">
    <source>
        <dbReference type="Proteomes" id="UP000291613"/>
    </source>
</evidence>
<dbReference type="InterPro" id="IPR002938">
    <property type="entry name" value="FAD-bd"/>
</dbReference>
<dbReference type="Gene3D" id="3.50.50.60">
    <property type="entry name" value="FAD/NAD(P)-binding domain"/>
    <property type="match status" value="1"/>
</dbReference>
<proteinExistence type="predicted"/>
<feature type="domain" description="FAD-binding" evidence="3">
    <location>
        <begin position="6"/>
        <end position="318"/>
    </location>
</feature>
<protein>
    <submittedName>
        <fullName evidence="4">FAD-dependent monooxygenase</fullName>
    </submittedName>
</protein>
<evidence type="ECO:0000313" key="4">
    <source>
        <dbReference type="EMBL" id="TBN53468.1"/>
    </source>
</evidence>
<dbReference type="InterPro" id="IPR050493">
    <property type="entry name" value="FAD-dep_Monooxygenase_BioMet"/>
</dbReference>
<dbReference type="RefSeq" id="WP_131003524.1">
    <property type="nucleotide sequence ID" value="NZ_JBHSZR010000007.1"/>
</dbReference>
<keyword evidence="5" id="KW-1185">Reference proteome</keyword>
<accession>A0A4Q9GHJ4</accession>
<dbReference type="EMBL" id="SIUB01000004">
    <property type="protein sequence ID" value="TBN53468.1"/>
    <property type="molecule type" value="Genomic_DNA"/>
</dbReference>
<keyword evidence="2 4" id="KW-0503">Monooxygenase</keyword>
<evidence type="ECO:0000256" key="1">
    <source>
        <dbReference type="ARBA" id="ARBA00023002"/>
    </source>
</evidence>
<dbReference type="InterPro" id="IPR036188">
    <property type="entry name" value="FAD/NAD-bd_sf"/>
</dbReference>
<dbReference type="AlphaFoldDB" id="A0A4Q9GHJ4"/>
<dbReference type="Gene3D" id="3.30.9.10">
    <property type="entry name" value="D-Amino Acid Oxidase, subunit A, domain 2"/>
    <property type="match status" value="1"/>
</dbReference>
<dbReference type="OrthoDB" id="5499180at2"/>
<name>A0A4Q9GHJ4_9HYPH</name>
<keyword evidence="1" id="KW-0560">Oxidoreductase</keyword>
<evidence type="ECO:0000256" key="2">
    <source>
        <dbReference type="ARBA" id="ARBA00023033"/>
    </source>
</evidence>
<dbReference type="Pfam" id="PF01494">
    <property type="entry name" value="FAD_binding_3"/>
    <property type="match status" value="1"/>
</dbReference>
<reference evidence="4 5" key="1">
    <citation type="submission" date="2019-02" db="EMBL/GenBank/DDBJ databases">
        <title>Hansschlegelia quercus sp. nov., a novel methylotrophic bacterium from buds of oak (Quercus robur L.).</title>
        <authorList>
            <person name="Agafonova N.V."/>
            <person name="Kaparullina E.N."/>
            <person name="Grouzdev D.S."/>
            <person name="Doronina N.V."/>
        </authorList>
    </citation>
    <scope>NUCLEOTIDE SEQUENCE [LARGE SCALE GENOMIC DNA]</scope>
    <source>
        <strain evidence="4 5">Dub</strain>
    </source>
</reference>
<dbReference type="PANTHER" id="PTHR13789">
    <property type="entry name" value="MONOOXYGENASE"/>
    <property type="match status" value="1"/>
</dbReference>
<dbReference type="GO" id="GO:0004497">
    <property type="term" value="F:monooxygenase activity"/>
    <property type="evidence" value="ECO:0007669"/>
    <property type="project" value="UniProtKB-KW"/>
</dbReference>
<dbReference type="PANTHER" id="PTHR13789:SF309">
    <property type="entry name" value="PUTATIVE (AFU_ORTHOLOGUE AFUA_6G14510)-RELATED"/>
    <property type="match status" value="1"/>
</dbReference>
<sequence>MRHAEISGAGLAGLSAAAALARSGWSVRVHERSDELREIGAGIFMWENGLRVLEALGAYDEAILGGERNEYWEIRDERARILHSGWMMQGARLITILRQRLHQSLANAAIRAGAEIVTKSEIVGADASGALIRKDGARFPADLAIGADGYNSAVRRSLNLTRRQTDLQDGCGRFLIARKEGDPVGRCLEYWQGGRRVGIVPVNAEQIYIYLCCPASDVKGRAGAADRDEWSRSFPQLKSFFDRLEDNGRWAPFFDVTCSQWSSGRVALVGDAAHSMSPNLGQGACVAMQSAFALSKQVAKADDVETALRSWEAAQRPTVDATQRFSRLYGRIGTRWPKPLLDLRSALVWSVGRSPSLQRRINVAAHSDATA</sequence>
<dbReference type="PRINTS" id="PR00420">
    <property type="entry name" value="RNGMNOXGNASE"/>
</dbReference>
<dbReference type="SUPFAM" id="SSF51905">
    <property type="entry name" value="FAD/NAD(P)-binding domain"/>
    <property type="match status" value="1"/>
</dbReference>
<organism evidence="4 5">
    <name type="scientific">Hansschlegelia quercus</name>
    <dbReference type="NCBI Taxonomy" id="2528245"/>
    <lineage>
        <taxon>Bacteria</taxon>
        <taxon>Pseudomonadati</taxon>
        <taxon>Pseudomonadota</taxon>
        <taxon>Alphaproteobacteria</taxon>
        <taxon>Hyphomicrobiales</taxon>
        <taxon>Methylopilaceae</taxon>
        <taxon>Hansschlegelia</taxon>
    </lineage>
</organism>
<evidence type="ECO:0000259" key="3">
    <source>
        <dbReference type="Pfam" id="PF01494"/>
    </source>
</evidence>